<evidence type="ECO:0000313" key="3">
    <source>
        <dbReference type="Proteomes" id="UP000049685"/>
    </source>
</evidence>
<dbReference type="EMBL" id="CDNY01000003">
    <property type="protein sequence ID" value="CEO33106.1"/>
    <property type="molecule type" value="Genomic_DNA"/>
</dbReference>
<dbReference type="EC" id="2.3.1.57" evidence="2"/>
<evidence type="ECO:0000313" key="2">
    <source>
        <dbReference type="EMBL" id="CEO33106.1"/>
    </source>
</evidence>
<dbReference type="RefSeq" id="WP_057546146.1">
    <property type="nucleotide sequence ID" value="NZ_CDNY01000003.1"/>
</dbReference>
<dbReference type="PROSITE" id="PS51186">
    <property type="entry name" value="GNAT"/>
    <property type="match status" value="1"/>
</dbReference>
<keyword evidence="2" id="KW-0012">Acyltransferase</keyword>
<dbReference type="InterPro" id="IPR000182">
    <property type="entry name" value="GNAT_dom"/>
</dbReference>
<organism evidence="2 3">
    <name type="scientific">Paraclostridium sordellii</name>
    <name type="common">Clostridium sordellii</name>
    <dbReference type="NCBI Taxonomy" id="1505"/>
    <lineage>
        <taxon>Bacteria</taxon>
        <taxon>Bacillati</taxon>
        <taxon>Bacillota</taxon>
        <taxon>Clostridia</taxon>
        <taxon>Peptostreptococcales</taxon>
        <taxon>Peptostreptococcaceae</taxon>
        <taxon>Paraclostridium</taxon>
    </lineage>
</organism>
<dbReference type="Pfam" id="PF13302">
    <property type="entry name" value="Acetyltransf_3"/>
    <property type="match status" value="1"/>
</dbReference>
<dbReference type="Proteomes" id="UP000049685">
    <property type="component" value="Unassembled WGS sequence"/>
</dbReference>
<protein>
    <submittedName>
        <fullName evidence="2">GNAT family acetyltransferase</fullName>
        <ecNumber evidence="2">2.3.1.57</ecNumber>
    </submittedName>
</protein>
<name>A0A9P1L243_PARSO</name>
<comment type="caution">
    <text evidence="2">The sequence shown here is derived from an EMBL/GenBank/DDBJ whole genome shotgun (WGS) entry which is preliminary data.</text>
</comment>
<keyword evidence="2" id="KW-0808">Transferase</keyword>
<dbReference type="AlphaFoldDB" id="A0A9P1L243"/>
<feature type="domain" description="N-acetyltransferase" evidence="1">
    <location>
        <begin position="11"/>
        <end position="160"/>
    </location>
</feature>
<evidence type="ECO:0000259" key="1">
    <source>
        <dbReference type="PROSITE" id="PS51186"/>
    </source>
</evidence>
<sequence>MKSIIKKSKNIILRKTNLEDLEFVIRAERDKENSMYVGQWTKQQHINALEDEDILHIIIEDCDNKKIGYIIISGLKGLNRSIEFKRFVICEKDRGFGKEALGLIKELAFNELNAHRLWLDVRLKNERAKRVYESQGFKAEGILRECIFYNGEYESLIVMSILSSEYIFNKKVNIKEMKF</sequence>
<reference evidence="3" key="1">
    <citation type="submission" date="2015-01" db="EMBL/GenBank/DDBJ databases">
        <authorList>
            <person name="Aslett A.Martin."/>
            <person name="De Silva Nishadi"/>
        </authorList>
    </citation>
    <scope>NUCLEOTIDE SEQUENCE [LARGE SCALE GENOMIC DNA]</scope>
    <source>
        <strain evidence="3">UMC4404</strain>
    </source>
</reference>
<dbReference type="GO" id="GO:0004145">
    <property type="term" value="F:diamine N-acetyltransferase activity"/>
    <property type="evidence" value="ECO:0007669"/>
    <property type="project" value="UniProtKB-EC"/>
</dbReference>
<proteinExistence type="predicted"/>
<dbReference type="SUPFAM" id="SSF55729">
    <property type="entry name" value="Acyl-CoA N-acyltransferases (Nat)"/>
    <property type="match status" value="1"/>
</dbReference>
<dbReference type="Gene3D" id="3.40.630.30">
    <property type="match status" value="1"/>
</dbReference>
<gene>
    <name evidence="2" type="primary">speG_2</name>
    <name evidence="2" type="ORF">UMC4404_10861</name>
</gene>
<dbReference type="InterPro" id="IPR016181">
    <property type="entry name" value="Acyl_CoA_acyltransferase"/>
</dbReference>
<dbReference type="PANTHER" id="PTHR43415">
    <property type="entry name" value="SPERMIDINE N(1)-ACETYLTRANSFERASE"/>
    <property type="match status" value="1"/>
</dbReference>
<accession>A0A9P1L243</accession>
<dbReference type="PANTHER" id="PTHR43415:SF3">
    <property type="entry name" value="GNAT-FAMILY ACETYLTRANSFERASE"/>
    <property type="match status" value="1"/>
</dbReference>